<dbReference type="Gene3D" id="1.20.1600.10">
    <property type="entry name" value="Outer membrane efflux proteins (OEP)"/>
    <property type="match status" value="1"/>
</dbReference>
<dbReference type="InterPro" id="IPR010131">
    <property type="entry name" value="MdtP/NodT-like"/>
</dbReference>
<protein>
    <submittedName>
        <fullName evidence="3">Efflux transporter outer membrane subunit</fullName>
    </submittedName>
</protein>
<keyword evidence="2" id="KW-0564">Palmitate</keyword>
<comment type="similarity">
    <text evidence="1 2">Belongs to the outer membrane factor (OMF) (TC 1.B.17) family.</text>
</comment>
<keyword evidence="4" id="KW-1185">Reference proteome</keyword>
<dbReference type="EMBL" id="RDQO01000003">
    <property type="protein sequence ID" value="RMX06066.1"/>
    <property type="molecule type" value="Genomic_DNA"/>
</dbReference>
<dbReference type="PANTHER" id="PTHR30203:SF32">
    <property type="entry name" value="CATION EFFLUX SYSTEM PROTEIN CUSC"/>
    <property type="match status" value="1"/>
</dbReference>
<proteinExistence type="inferred from homology"/>
<dbReference type="Proteomes" id="UP000278006">
    <property type="component" value="Unassembled WGS sequence"/>
</dbReference>
<dbReference type="SUPFAM" id="SSF56954">
    <property type="entry name" value="Outer membrane efflux proteins (OEP)"/>
    <property type="match status" value="1"/>
</dbReference>
<dbReference type="Gene3D" id="2.20.200.10">
    <property type="entry name" value="Outer membrane efflux proteins (OEP)"/>
    <property type="match status" value="1"/>
</dbReference>
<dbReference type="PANTHER" id="PTHR30203">
    <property type="entry name" value="OUTER MEMBRANE CATION EFFLUX PROTEIN"/>
    <property type="match status" value="1"/>
</dbReference>
<dbReference type="GO" id="GO:0015562">
    <property type="term" value="F:efflux transmembrane transporter activity"/>
    <property type="evidence" value="ECO:0007669"/>
    <property type="project" value="InterPro"/>
</dbReference>
<evidence type="ECO:0000313" key="4">
    <source>
        <dbReference type="Proteomes" id="UP000278006"/>
    </source>
</evidence>
<dbReference type="NCBIfam" id="TIGR01845">
    <property type="entry name" value="outer_NodT"/>
    <property type="match status" value="1"/>
</dbReference>
<feature type="signal peptide" evidence="2">
    <location>
        <begin position="1"/>
        <end position="20"/>
    </location>
</feature>
<dbReference type="Pfam" id="PF02321">
    <property type="entry name" value="OEP"/>
    <property type="match status" value="2"/>
</dbReference>
<dbReference type="PROSITE" id="PS51257">
    <property type="entry name" value="PROKAR_LIPOPROTEIN"/>
    <property type="match status" value="1"/>
</dbReference>
<evidence type="ECO:0000313" key="3">
    <source>
        <dbReference type="EMBL" id="RMX06066.1"/>
    </source>
</evidence>
<keyword evidence="2" id="KW-0449">Lipoprotein</keyword>
<feature type="chain" id="PRO_5017852716" evidence="2">
    <location>
        <begin position="21"/>
        <end position="478"/>
    </location>
</feature>
<organism evidence="3 4">
    <name type="scientific">Corticibacter populi</name>
    <dbReference type="NCBI Taxonomy" id="1550736"/>
    <lineage>
        <taxon>Bacteria</taxon>
        <taxon>Pseudomonadati</taxon>
        <taxon>Pseudomonadota</taxon>
        <taxon>Betaproteobacteria</taxon>
        <taxon>Burkholderiales</taxon>
        <taxon>Comamonadaceae</taxon>
        <taxon>Corticibacter</taxon>
    </lineage>
</organism>
<reference evidence="3 4" key="1">
    <citation type="submission" date="2018-10" db="EMBL/GenBank/DDBJ databases">
        <title>Draft genome of Cortibacter populi DSM10536.</title>
        <authorList>
            <person name="Bernier A.-M."/>
            <person name="Bernard K."/>
        </authorList>
    </citation>
    <scope>NUCLEOTIDE SEQUENCE [LARGE SCALE GENOMIC DNA]</scope>
    <source>
        <strain evidence="3 4">DSM 105136</strain>
    </source>
</reference>
<accession>A0A3M6QSQ4</accession>
<keyword evidence="2" id="KW-0812">Transmembrane</keyword>
<dbReference type="InterPro" id="IPR003423">
    <property type="entry name" value="OMP_efflux"/>
</dbReference>
<name>A0A3M6QSQ4_9BURK</name>
<evidence type="ECO:0000256" key="2">
    <source>
        <dbReference type="RuleBase" id="RU362097"/>
    </source>
</evidence>
<comment type="caution">
    <text evidence="3">The sequence shown here is derived from an EMBL/GenBank/DDBJ whole genome shotgun (WGS) entry which is preliminary data.</text>
</comment>
<dbReference type="OrthoDB" id="9770517at2"/>
<evidence type="ECO:0000256" key="1">
    <source>
        <dbReference type="ARBA" id="ARBA00007613"/>
    </source>
</evidence>
<keyword evidence="2" id="KW-0732">Signal</keyword>
<keyword evidence="2" id="KW-1134">Transmembrane beta strand</keyword>
<sequence>MLRGALACAVLLVAGCTSLRSDFSAPGVATPAAWSNTAHDRAAVSNAALAHVALEDAWWTHFDDAELNRLIDLALQNNSDLVAAAWNIQQARYSAGLAADSLTPSLGANASSSARRDLDGGSTSHSYAANLSLSYELDLWGKIAAQKDSADWRLAATEQDLQTTAMSLIASVATLYWQLAYQNEQIASGEQSLDYVRRTQQLIQAQYAAGMVSGLEVQESRRSVASQEAALVTLRQNRVATRNALAVLLNVPPSDEALAALLPAEPPALPTTAVPELPVGVPAEVLARRPDLQAAEARLRATLADADTTRASYYPGISLTAGASSSSTSLGNLLSNPVGSLAASLSLPFLQQTQMRLNTASARASYEAAAIAFQKSLLTALQEVEDALGTRRQLAQQQRWLEEQLDAARQAEQRYEVRYRTGSTALKSWLDAQESRRNAELALSANRLARLTNQVTLYKALGGDTVVPAPELATTLAR</sequence>
<dbReference type="GO" id="GO:0005886">
    <property type="term" value="C:plasma membrane"/>
    <property type="evidence" value="ECO:0007669"/>
    <property type="project" value="UniProtKB-SubCell"/>
</dbReference>
<comment type="subcellular location">
    <subcellularLocation>
        <location evidence="2">Cell membrane</location>
        <topology evidence="2">Lipid-anchor</topology>
    </subcellularLocation>
</comment>
<keyword evidence="2" id="KW-0472">Membrane</keyword>
<dbReference type="AlphaFoldDB" id="A0A3M6QSQ4"/>
<gene>
    <name evidence="3" type="ORF">D8I35_12610</name>
</gene>